<dbReference type="AlphaFoldDB" id="A0A5C5RCR9"/>
<name>A0A5C5RCR9_9ACTN</name>
<dbReference type="InterPro" id="IPR001584">
    <property type="entry name" value="Integrase_cat-core"/>
</dbReference>
<reference evidence="2 3" key="1">
    <citation type="submission" date="2019-08" db="EMBL/GenBank/DDBJ databases">
        <title>Tsukamurella conjunctivitidis sp. nov., Tsukamurella assacharolytica sp. nov. and Tsukamurella sputae sp. nov. isolated from patients with conjunctivitis, bacteraemia (lymphoma) and respiratory infection (sputum) in Hong Kong.</title>
        <authorList>
            <person name="Fok K.M.N."/>
            <person name="Fong J.Y.H."/>
        </authorList>
    </citation>
    <scope>NUCLEOTIDE SEQUENCE [LARGE SCALE GENOMIC DNA]</scope>
    <source>
        <strain evidence="2 3">HKU70</strain>
    </source>
</reference>
<comment type="caution">
    <text evidence="2">The sequence shown here is derived from an EMBL/GenBank/DDBJ whole genome shotgun (WGS) entry which is preliminary data.</text>
</comment>
<keyword evidence="3" id="KW-1185">Reference proteome</keyword>
<feature type="domain" description="Integrase catalytic" evidence="1">
    <location>
        <begin position="4"/>
        <end position="41"/>
    </location>
</feature>
<dbReference type="EMBL" id="VIGV01000150">
    <property type="protein sequence ID" value="TWS20314.1"/>
    <property type="molecule type" value="Genomic_DNA"/>
</dbReference>
<evidence type="ECO:0000313" key="2">
    <source>
        <dbReference type="EMBL" id="TWS20314.1"/>
    </source>
</evidence>
<evidence type="ECO:0000313" key="3">
    <source>
        <dbReference type="Proteomes" id="UP000319792"/>
    </source>
</evidence>
<gene>
    <name evidence="2" type="ORF">FK268_23570</name>
</gene>
<sequence>MEMWHEKEEFLNSNDRKSKLKRFLNFYNTVKPHKGLNGSTPYEVLDFYFKQEV</sequence>
<evidence type="ECO:0000259" key="1">
    <source>
        <dbReference type="Pfam" id="PF13683"/>
    </source>
</evidence>
<protein>
    <submittedName>
        <fullName evidence="2">Transposase</fullName>
    </submittedName>
</protein>
<accession>A0A5C5RCR9</accession>
<dbReference type="Proteomes" id="UP000319792">
    <property type="component" value="Unassembled WGS sequence"/>
</dbReference>
<proteinExistence type="predicted"/>
<dbReference type="GO" id="GO:0015074">
    <property type="term" value="P:DNA integration"/>
    <property type="evidence" value="ECO:0007669"/>
    <property type="project" value="InterPro"/>
</dbReference>
<dbReference type="Pfam" id="PF13683">
    <property type="entry name" value="rve_3"/>
    <property type="match status" value="1"/>
</dbReference>
<dbReference type="OrthoDB" id="7064550at2"/>
<organism evidence="2 3">
    <name type="scientific">Tsukamurella sputi</name>
    <dbReference type="NCBI Taxonomy" id="2591848"/>
    <lineage>
        <taxon>Bacteria</taxon>
        <taxon>Bacillati</taxon>
        <taxon>Actinomycetota</taxon>
        <taxon>Actinomycetes</taxon>
        <taxon>Mycobacteriales</taxon>
        <taxon>Tsukamurellaceae</taxon>
        <taxon>Tsukamurella</taxon>
    </lineage>
</organism>